<comment type="caution">
    <text evidence="2">The sequence shown here is derived from an EMBL/GenBank/DDBJ whole genome shotgun (WGS) entry which is preliminary data.</text>
</comment>
<organism evidence="2 3">
    <name type="scientific">Cryoendolithus antarcticus</name>
    <dbReference type="NCBI Taxonomy" id="1507870"/>
    <lineage>
        <taxon>Eukaryota</taxon>
        <taxon>Fungi</taxon>
        <taxon>Dikarya</taxon>
        <taxon>Ascomycota</taxon>
        <taxon>Pezizomycotina</taxon>
        <taxon>Dothideomycetes</taxon>
        <taxon>Dothideomycetidae</taxon>
        <taxon>Cladosporiales</taxon>
        <taxon>Cladosporiaceae</taxon>
        <taxon>Cryoendolithus</taxon>
    </lineage>
</organism>
<sequence>MVDDEDQLRRLAIGEFRILTIHPGSPQAAVKCSARIYRSFTRCPSYEALSYAWGDGKDHGIVYVSVDKERGDDPVSKEDLHKVALADQMRVYRYIYDNLTSDGTFSGCTRNCENALRRFRLQDKPRTLWVDAICINQKDKVERSRQVQIMGHIYHYADRVIVYSGQAENPKWTNLLSPSYFQRLWPVQELLHAQKIRLYYGNSSIDWDVLSSDYEAWKRDVGPMDRCSTAPTAVGPSDFFELRRWYLRQPARRVRLTVEDQREHERLSSVGRLDKSQLVTILRMTLALSCKEPLDEFYAVHSLFYGELYSNIWPDYGKSLRDLHEELVKIVGLGNKEELRDLLNLRLRLRLAR</sequence>
<gene>
    <name evidence="2" type="ORF">B0A48_09180</name>
</gene>
<feature type="domain" description="Heterokaryon incompatibility" evidence="1">
    <location>
        <begin position="46"/>
        <end position="169"/>
    </location>
</feature>
<dbReference type="PANTHER" id="PTHR24148">
    <property type="entry name" value="ANKYRIN REPEAT DOMAIN-CONTAINING PROTEIN 39 HOMOLOG-RELATED"/>
    <property type="match status" value="1"/>
</dbReference>
<dbReference type="InterPro" id="IPR052895">
    <property type="entry name" value="HetReg/Transcr_Mod"/>
</dbReference>
<dbReference type="InterPro" id="IPR010730">
    <property type="entry name" value="HET"/>
</dbReference>
<evidence type="ECO:0000313" key="3">
    <source>
        <dbReference type="Proteomes" id="UP000192596"/>
    </source>
</evidence>
<protein>
    <recommendedName>
        <fullName evidence="1">Heterokaryon incompatibility domain-containing protein</fullName>
    </recommendedName>
</protein>
<dbReference type="STRING" id="1507870.A0A1V8T2N0"/>
<dbReference type="InParanoid" id="A0A1V8T2N0"/>
<proteinExistence type="predicted"/>
<evidence type="ECO:0000259" key="1">
    <source>
        <dbReference type="Pfam" id="PF06985"/>
    </source>
</evidence>
<dbReference type="OrthoDB" id="2157530at2759"/>
<reference evidence="3" key="1">
    <citation type="submission" date="2017-03" db="EMBL/GenBank/DDBJ databases">
        <title>Genomes of endolithic fungi from Antarctica.</title>
        <authorList>
            <person name="Coleine C."/>
            <person name="Masonjones S."/>
            <person name="Stajich J.E."/>
        </authorList>
    </citation>
    <scope>NUCLEOTIDE SEQUENCE [LARGE SCALE GENOMIC DNA]</scope>
    <source>
        <strain evidence="3">CCFEE 5527</strain>
    </source>
</reference>
<name>A0A1V8T2N0_9PEZI</name>
<evidence type="ECO:0000313" key="2">
    <source>
        <dbReference type="EMBL" id="OQO05412.1"/>
    </source>
</evidence>
<dbReference type="Proteomes" id="UP000192596">
    <property type="component" value="Unassembled WGS sequence"/>
</dbReference>
<dbReference type="Pfam" id="PF06985">
    <property type="entry name" value="HET"/>
    <property type="match status" value="1"/>
</dbReference>
<accession>A0A1V8T2N0</accession>
<dbReference type="PANTHER" id="PTHR24148:SF64">
    <property type="entry name" value="HETEROKARYON INCOMPATIBILITY DOMAIN-CONTAINING PROTEIN"/>
    <property type="match status" value="1"/>
</dbReference>
<dbReference type="EMBL" id="NAJO01000019">
    <property type="protein sequence ID" value="OQO05412.1"/>
    <property type="molecule type" value="Genomic_DNA"/>
</dbReference>
<dbReference type="AlphaFoldDB" id="A0A1V8T2N0"/>
<keyword evidence="3" id="KW-1185">Reference proteome</keyword>